<keyword evidence="7" id="KW-0346">Stress response</keyword>
<keyword evidence="4" id="KW-0255">Endonuclease</keyword>
<keyword evidence="6" id="KW-0694">RNA-binding</keyword>
<evidence type="ECO:0000256" key="3">
    <source>
        <dbReference type="ARBA" id="ARBA00022722"/>
    </source>
</evidence>
<evidence type="ECO:0000256" key="5">
    <source>
        <dbReference type="ARBA" id="ARBA00022801"/>
    </source>
</evidence>
<dbReference type="InterPro" id="IPR038570">
    <property type="entry name" value="HicA_sf"/>
</dbReference>
<dbReference type="SUPFAM" id="SSF54786">
    <property type="entry name" value="YcfA/nrd intein domain"/>
    <property type="match status" value="1"/>
</dbReference>
<keyword evidence="5" id="KW-0378">Hydrolase</keyword>
<dbReference type="EMBL" id="CP060286">
    <property type="protein sequence ID" value="QNK42521.1"/>
    <property type="molecule type" value="Genomic_DNA"/>
</dbReference>
<evidence type="ECO:0000256" key="1">
    <source>
        <dbReference type="ARBA" id="ARBA00006620"/>
    </source>
</evidence>
<gene>
    <name evidence="8" type="ORF">HCR03_04435</name>
</gene>
<dbReference type="Proteomes" id="UP000515909">
    <property type="component" value="Chromosome"/>
</dbReference>
<evidence type="ECO:0000313" key="9">
    <source>
        <dbReference type="Proteomes" id="UP000515909"/>
    </source>
</evidence>
<organism evidence="8 9">
    <name type="scientific">Caproicibacter fermentans</name>
    <dbReference type="NCBI Taxonomy" id="2576756"/>
    <lineage>
        <taxon>Bacteria</taxon>
        <taxon>Bacillati</taxon>
        <taxon>Bacillota</taxon>
        <taxon>Clostridia</taxon>
        <taxon>Eubacteriales</taxon>
        <taxon>Acutalibacteraceae</taxon>
        <taxon>Caproicibacter</taxon>
    </lineage>
</organism>
<name>A0A7G8TFY0_9FIRM</name>
<proteinExistence type="inferred from homology"/>
<dbReference type="KEGG" id="cfem:HCR03_04435"/>
<protein>
    <submittedName>
        <fullName evidence="8">Type II toxin-antitoxin system HicA family toxin</fullName>
    </submittedName>
</protein>
<dbReference type="GO" id="GO:0004519">
    <property type="term" value="F:endonuclease activity"/>
    <property type="evidence" value="ECO:0007669"/>
    <property type="project" value="UniProtKB-KW"/>
</dbReference>
<accession>A0A7G8TFY0</accession>
<keyword evidence="2" id="KW-1277">Toxin-antitoxin system</keyword>
<dbReference type="Gene3D" id="3.30.920.30">
    <property type="entry name" value="Hypothetical protein"/>
    <property type="match status" value="1"/>
</dbReference>
<dbReference type="GO" id="GO:0003729">
    <property type="term" value="F:mRNA binding"/>
    <property type="evidence" value="ECO:0007669"/>
    <property type="project" value="InterPro"/>
</dbReference>
<dbReference type="InterPro" id="IPR012933">
    <property type="entry name" value="HicA_mRNA_interferase"/>
</dbReference>
<evidence type="ECO:0000256" key="7">
    <source>
        <dbReference type="ARBA" id="ARBA00023016"/>
    </source>
</evidence>
<dbReference type="Pfam" id="PF07927">
    <property type="entry name" value="HicA_toxin"/>
    <property type="match status" value="1"/>
</dbReference>
<dbReference type="AlphaFoldDB" id="A0A7G8TFY0"/>
<keyword evidence="3" id="KW-0540">Nuclease</keyword>
<evidence type="ECO:0000256" key="2">
    <source>
        <dbReference type="ARBA" id="ARBA00022649"/>
    </source>
</evidence>
<reference evidence="8 9" key="1">
    <citation type="submission" date="2020-08" db="EMBL/GenBank/DDBJ databases">
        <title>The isolate Caproiciproducens sp. 7D4C2 produces n-caproate at mildly acidic conditions from hexoses: genome and rBOX comparison with related strains and chain-elongating bacteria.</title>
        <authorList>
            <person name="Esquivel-Elizondo S."/>
            <person name="Bagci C."/>
            <person name="Temovska M."/>
            <person name="Jeon B.S."/>
            <person name="Bessarab I."/>
            <person name="Williams R.B.H."/>
            <person name="Huson D.H."/>
            <person name="Angenent L.T."/>
        </authorList>
    </citation>
    <scope>NUCLEOTIDE SEQUENCE [LARGE SCALE GENOMIC DNA]</scope>
    <source>
        <strain evidence="8 9">7D4C2</strain>
    </source>
</reference>
<evidence type="ECO:0000313" key="8">
    <source>
        <dbReference type="EMBL" id="QNK42521.1"/>
    </source>
</evidence>
<dbReference type="GO" id="GO:0016787">
    <property type="term" value="F:hydrolase activity"/>
    <property type="evidence" value="ECO:0007669"/>
    <property type="project" value="UniProtKB-KW"/>
</dbReference>
<dbReference type="RefSeq" id="WP_083209942.1">
    <property type="nucleotide sequence ID" value="NZ_VWXL01000003.1"/>
</dbReference>
<evidence type="ECO:0000256" key="6">
    <source>
        <dbReference type="ARBA" id="ARBA00022884"/>
    </source>
</evidence>
<comment type="similarity">
    <text evidence="1">Belongs to the HicA mRNA interferase family.</text>
</comment>
<sequence>MQSKIGCIKSHGFSYDRPGANHDIYYNPKTKTTLPVKHHREIDDTTAHKMLHQAGIE</sequence>
<evidence type="ECO:0000256" key="4">
    <source>
        <dbReference type="ARBA" id="ARBA00022759"/>
    </source>
</evidence>